<evidence type="ECO:0000313" key="2">
    <source>
        <dbReference type="EMBL" id="VDN43592.1"/>
    </source>
</evidence>
<dbReference type="PANTHER" id="PTHR23185">
    <property type="entry name" value="PROTEIN VIRILIZER HOMOLOG"/>
    <property type="match status" value="1"/>
</dbReference>
<reference evidence="2 3" key="1">
    <citation type="submission" date="2018-11" db="EMBL/GenBank/DDBJ databases">
        <authorList>
            <consortium name="Pathogen Informatics"/>
        </authorList>
    </citation>
    <scope>NUCLEOTIDE SEQUENCE [LARGE SCALE GENOMIC DNA]</scope>
</reference>
<evidence type="ECO:0000256" key="1">
    <source>
        <dbReference type="SAM" id="MobiDB-lite"/>
    </source>
</evidence>
<protein>
    <submittedName>
        <fullName evidence="2">Uncharacterized protein</fullName>
    </submittedName>
</protein>
<feature type="non-terminal residue" evidence="2">
    <location>
        <position position="1"/>
    </location>
</feature>
<name>A0A3P7RJN0_DIBLA</name>
<sequence>GGTPSLLGSGHRPDIFRSRPQNTSRPPSLHVDDFNKLEKDDDASERNYGREESARFRLFRDGRPGRAALAPTVSAAGPGGGILPAAAMATFLNWGGKPM</sequence>
<proteinExistence type="predicted"/>
<dbReference type="GO" id="GO:0036396">
    <property type="term" value="C:RNA N6-methyladenosine methyltransferase complex"/>
    <property type="evidence" value="ECO:0007669"/>
    <property type="project" value="TreeGrafter"/>
</dbReference>
<dbReference type="OrthoDB" id="6287340at2759"/>
<dbReference type="Proteomes" id="UP000281553">
    <property type="component" value="Unassembled WGS sequence"/>
</dbReference>
<keyword evidence="3" id="KW-1185">Reference proteome</keyword>
<gene>
    <name evidence="2" type="ORF">DILT_LOCUS19131</name>
</gene>
<dbReference type="InterPro" id="IPR026736">
    <property type="entry name" value="Virilizer"/>
</dbReference>
<feature type="region of interest" description="Disordered" evidence="1">
    <location>
        <begin position="1"/>
        <end position="63"/>
    </location>
</feature>
<accession>A0A3P7RJN0</accession>
<evidence type="ECO:0000313" key="3">
    <source>
        <dbReference type="Proteomes" id="UP000281553"/>
    </source>
</evidence>
<dbReference type="PANTHER" id="PTHR23185:SF0">
    <property type="entry name" value="PROTEIN VIRILIZER HOMOLOG"/>
    <property type="match status" value="1"/>
</dbReference>
<dbReference type="AlphaFoldDB" id="A0A3P7RJN0"/>
<feature type="compositionally biased region" description="Basic and acidic residues" evidence="1">
    <location>
        <begin position="30"/>
        <end position="63"/>
    </location>
</feature>
<organism evidence="2 3">
    <name type="scientific">Dibothriocephalus latus</name>
    <name type="common">Fish tapeworm</name>
    <name type="synonym">Diphyllobothrium latum</name>
    <dbReference type="NCBI Taxonomy" id="60516"/>
    <lineage>
        <taxon>Eukaryota</taxon>
        <taxon>Metazoa</taxon>
        <taxon>Spiralia</taxon>
        <taxon>Lophotrochozoa</taxon>
        <taxon>Platyhelminthes</taxon>
        <taxon>Cestoda</taxon>
        <taxon>Eucestoda</taxon>
        <taxon>Diphyllobothriidea</taxon>
        <taxon>Diphyllobothriidae</taxon>
        <taxon>Dibothriocephalus</taxon>
    </lineage>
</organism>
<dbReference type="EMBL" id="UYRU01108459">
    <property type="protein sequence ID" value="VDN43592.1"/>
    <property type="molecule type" value="Genomic_DNA"/>
</dbReference>
<dbReference type="GO" id="GO:0003723">
    <property type="term" value="F:RNA binding"/>
    <property type="evidence" value="ECO:0007669"/>
    <property type="project" value="TreeGrafter"/>
</dbReference>